<dbReference type="PANTHER" id="PTHR47271">
    <property type="entry name" value="ARGININE DEIMINASE"/>
    <property type="match status" value="1"/>
</dbReference>
<reference evidence="1 2" key="1">
    <citation type="submission" date="2022-04" db="EMBL/GenBank/DDBJ databases">
        <title>Genome draft of Actinomadura sp. ATCC 31491.</title>
        <authorList>
            <person name="Shi X."/>
            <person name="Du Y."/>
        </authorList>
    </citation>
    <scope>NUCLEOTIDE SEQUENCE [LARGE SCALE GENOMIC DNA]</scope>
    <source>
        <strain evidence="1 2">ATCC 31491</strain>
    </source>
</reference>
<proteinExistence type="predicted"/>
<name>A0ABT0FUY9_9ACTN</name>
<dbReference type="SUPFAM" id="SSF55909">
    <property type="entry name" value="Pentein"/>
    <property type="match status" value="1"/>
</dbReference>
<organism evidence="1 2">
    <name type="scientific">Actinomadura luzonensis</name>
    <dbReference type="NCBI Taxonomy" id="2805427"/>
    <lineage>
        <taxon>Bacteria</taxon>
        <taxon>Bacillati</taxon>
        <taxon>Actinomycetota</taxon>
        <taxon>Actinomycetes</taxon>
        <taxon>Streptosporangiales</taxon>
        <taxon>Thermomonosporaceae</taxon>
        <taxon>Actinomadura</taxon>
    </lineage>
</organism>
<protein>
    <submittedName>
        <fullName evidence="1">Amidinotransferase</fullName>
    </submittedName>
</protein>
<evidence type="ECO:0000313" key="2">
    <source>
        <dbReference type="Proteomes" id="UP001317259"/>
    </source>
</evidence>
<comment type="caution">
    <text evidence="1">The sequence shown here is derived from an EMBL/GenBank/DDBJ whole genome shotgun (WGS) entry which is preliminary data.</text>
</comment>
<gene>
    <name evidence="1" type="ORF">MF672_020485</name>
</gene>
<dbReference type="PANTHER" id="PTHR47271:SF2">
    <property type="entry name" value="ARGININE DEIMINASE"/>
    <property type="match status" value="1"/>
</dbReference>
<dbReference type="NCBIfam" id="NF045659">
    <property type="entry name" value="DiMArgaseDdahMtb"/>
    <property type="match status" value="1"/>
</dbReference>
<dbReference type="Proteomes" id="UP001317259">
    <property type="component" value="Unassembled WGS sequence"/>
</dbReference>
<sequence>MCRPDNFEVRYSINAWMDPGRPTFPEIGLSQWKWLHDVIVDLGHRVDLIDPLPGLPDMVFAANGALALGERALVARFRHPQRAEEPAAYLEWFGSRGYREVRQAAHVNEGEGDFLVAGGTVLAGTGFRTEPAAHAETARFFGRPVLGLTLVDPRFYHLDTALTVLGDDEIMYYPPAFCPASRELLAARFPGALAAEEADAAVFGLNALSDGRHVILPRAAGRLAGRLAERGYEPIGVEFTELLKAGGGIKCCTLELHGTPPRSLSGPR</sequence>
<accession>A0ABT0FUY9</accession>
<dbReference type="Gene3D" id="3.75.10.10">
    <property type="entry name" value="L-arginine/glycine Amidinotransferase, Chain A"/>
    <property type="match status" value="1"/>
</dbReference>
<dbReference type="EMBL" id="JAKRKC020000001">
    <property type="protein sequence ID" value="MCK2216158.1"/>
    <property type="molecule type" value="Genomic_DNA"/>
</dbReference>
<keyword evidence="2" id="KW-1185">Reference proteome</keyword>
<evidence type="ECO:0000313" key="1">
    <source>
        <dbReference type="EMBL" id="MCK2216158.1"/>
    </source>
</evidence>